<evidence type="ECO:0008006" key="4">
    <source>
        <dbReference type="Google" id="ProtNLM"/>
    </source>
</evidence>
<accession>A0A2M9F072</accession>
<comment type="caution">
    <text evidence="2">The sequence shown here is derived from an EMBL/GenBank/DDBJ whole genome shotgun (WGS) entry which is preliminary data.</text>
</comment>
<keyword evidence="3" id="KW-1185">Reference proteome</keyword>
<dbReference type="AlphaFoldDB" id="A0A2M9F072"/>
<sequence length="120" mass="13382">MRKPLVAAIASSVLVLGACGTDRTIPPANETPMEDVREEAQEMVPDVTPPETNGDQMNGNDGYNNGNDNDMMPKNCNVVSPTERDKNTDTYKDMMKDPNTKNEDLMEDDIDMKDRDNQDE</sequence>
<dbReference type="Proteomes" id="UP000228680">
    <property type="component" value="Unassembled WGS sequence"/>
</dbReference>
<dbReference type="PROSITE" id="PS51257">
    <property type="entry name" value="PROKAR_LIPOPROTEIN"/>
    <property type="match status" value="1"/>
</dbReference>
<dbReference type="RefSeq" id="WP_100353405.1">
    <property type="nucleotide sequence ID" value="NZ_PCGR01000002.1"/>
</dbReference>
<name>A0A2M9F072_9BACL</name>
<evidence type="ECO:0000256" key="1">
    <source>
        <dbReference type="SAM" id="MobiDB-lite"/>
    </source>
</evidence>
<reference evidence="2 3" key="1">
    <citation type="submission" date="2017-10" db="EMBL/GenBank/DDBJ databases">
        <title>Draft genome of Chryseomicrobium casticus sp. nov.</title>
        <authorList>
            <person name="Chakraborty R."/>
            <person name="Saha T."/>
        </authorList>
    </citation>
    <scope>NUCLEOTIDE SEQUENCE [LARGE SCALE GENOMIC DNA]</scope>
    <source>
        <strain evidence="2 3">ET03</strain>
    </source>
</reference>
<feature type="compositionally biased region" description="Low complexity" evidence="1">
    <location>
        <begin position="53"/>
        <end position="72"/>
    </location>
</feature>
<gene>
    <name evidence="2" type="ORF">CQS04_06815</name>
</gene>
<dbReference type="OrthoDB" id="2974788at2"/>
<dbReference type="EMBL" id="PCGR01000002">
    <property type="protein sequence ID" value="PJK16859.1"/>
    <property type="molecule type" value="Genomic_DNA"/>
</dbReference>
<evidence type="ECO:0000313" key="2">
    <source>
        <dbReference type="EMBL" id="PJK16859.1"/>
    </source>
</evidence>
<proteinExistence type="predicted"/>
<protein>
    <recommendedName>
        <fullName evidence="4">Lipoprotein</fullName>
    </recommendedName>
</protein>
<feature type="region of interest" description="Disordered" evidence="1">
    <location>
        <begin position="20"/>
        <end position="120"/>
    </location>
</feature>
<feature type="compositionally biased region" description="Basic and acidic residues" evidence="1">
    <location>
        <begin position="82"/>
        <end position="104"/>
    </location>
</feature>
<organism evidence="2 3">
    <name type="scientific">Chryseomicrobium excrementi</name>
    <dbReference type="NCBI Taxonomy" id="2041346"/>
    <lineage>
        <taxon>Bacteria</taxon>
        <taxon>Bacillati</taxon>
        <taxon>Bacillota</taxon>
        <taxon>Bacilli</taxon>
        <taxon>Bacillales</taxon>
        <taxon>Caryophanaceae</taxon>
        <taxon>Chryseomicrobium</taxon>
    </lineage>
</organism>
<evidence type="ECO:0000313" key="3">
    <source>
        <dbReference type="Proteomes" id="UP000228680"/>
    </source>
</evidence>